<dbReference type="InterPro" id="IPR034660">
    <property type="entry name" value="DinB/YfiT-like"/>
</dbReference>
<reference evidence="3" key="1">
    <citation type="journal article" date="2019" name="Int. J. Syst. Evol. Microbiol.">
        <title>The Global Catalogue of Microorganisms (GCM) 10K type strain sequencing project: providing services to taxonomists for standard genome sequencing and annotation.</title>
        <authorList>
            <consortium name="The Broad Institute Genomics Platform"/>
            <consortium name="The Broad Institute Genome Sequencing Center for Infectious Disease"/>
            <person name="Wu L."/>
            <person name="Ma J."/>
        </authorList>
    </citation>
    <scope>NUCLEOTIDE SEQUENCE [LARGE SCALE GENOMIC DNA]</scope>
    <source>
        <strain evidence="3">JCM 14969</strain>
    </source>
</reference>
<gene>
    <name evidence="2" type="ORF">GCM10009789_18400</name>
</gene>
<dbReference type="InterPro" id="IPR017517">
    <property type="entry name" value="Maleyloyr_isom"/>
</dbReference>
<evidence type="ECO:0000313" key="3">
    <source>
        <dbReference type="Proteomes" id="UP001500393"/>
    </source>
</evidence>
<protein>
    <submittedName>
        <fullName evidence="2">TIGR03086 family metal-binding protein</fullName>
    </submittedName>
</protein>
<dbReference type="Pfam" id="PF11716">
    <property type="entry name" value="MDMPI_N"/>
    <property type="match status" value="1"/>
</dbReference>
<dbReference type="Gene3D" id="1.20.120.450">
    <property type="entry name" value="dinb family like domain"/>
    <property type="match status" value="1"/>
</dbReference>
<keyword evidence="3" id="KW-1185">Reference proteome</keyword>
<organism evidence="2 3">
    <name type="scientific">Kribbella sancticallisti</name>
    <dbReference type="NCBI Taxonomy" id="460087"/>
    <lineage>
        <taxon>Bacteria</taxon>
        <taxon>Bacillati</taxon>
        <taxon>Actinomycetota</taxon>
        <taxon>Actinomycetes</taxon>
        <taxon>Propionibacteriales</taxon>
        <taxon>Kribbellaceae</taxon>
        <taxon>Kribbella</taxon>
    </lineage>
</organism>
<dbReference type="NCBIfam" id="TIGR03083">
    <property type="entry name" value="maleylpyruvate isomerase family mycothiol-dependent enzyme"/>
    <property type="match status" value="1"/>
</dbReference>
<feature type="domain" description="Mycothiol-dependent maleylpyruvate isomerase metal-binding" evidence="1">
    <location>
        <begin position="24"/>
        <end position="144"/>
    </location>
</feature>
<dbReference type="InterPro" id="IPR017520">
    <property type="entry name" value="CHP03086"/>
</dbReference>
<dbReference type="EMBL" id="BAAAOS010000017">
    <property type="protein sequence ID" value="GAA1565172.1"/>
    <property type="molecule type" value="Genomic_DNA"/>
</dbReference>
<evidence type="ECO:0000313" key="2">
    <source>
        <dbReference type="EMBL" id="GAA1565172.1"/>
    </source>
</evidence>
<dbReference type="InterPro" id="IPR024344">
    <property type="entry name" value="MDMPI_metal-binding"/>
</dbReference>
<evidence type="ECO:0000259" key="1">
    <source>
        <dbReference type="Pfam" id="PF11716"/>
    </source>
</evidence>
<dbReference type="Proteomes" id="UP001500393">
    <property type="component" value="Unassembled WGS sequence"/>
</dbReference>
<comment type="caution">
    <text evidence="2">The sequence shown here is derived from an EMBL/GenBank/DDBJ whole genome shotgun (WGS) entry which is preliminary data.</text>
</comment>
<proteinExistence type="predicted"/>
<sequence length="204" mass="21742">MFKTPNRHHSYGVGMTAEHLISRAGAPLLTVVGQVRPDQLTSPTPCTGYDVRQLINHLLFWGPSLEGAGNKEAVPPPAEAESAMDLTKGDWSGDLATQVQRTIAAWTTSEAWQGTTRMAGPDELPSALIGGMVATELVVHGWDLGTATGQQPSWDDEVLEYVHQEVAGHAEWGRQVGSYGPEVPVAATAPLLDRILGLTGRAVS</sequence>
<dbReference type="NCBIfam" id="TIGR03086">
    <property type="entry name" value="TIGR03086 family metal-binding protein"/>
    <property type="match status" value="1"/>
</dbReference>
<dbReference type="SUPFAM" id="SSF109854">
    <property type="entry name" value="DinB/YfiT-like putative metalloenzymes"/>
    <property type="match status" value="1"/>
</dbReference>
<name>A0ABP4NS18_9ACTN</name>
<accession>A0ABP4NS18</accession>